<name>A0A2I0X9J6_9ASPA</name>
<evidence type="ECO:0000256" key="3">
    <source>
        <dbReference type="ARBA" id="ARBA00022527"/>
    </source>
</evidence>
<evidence type="ECO:0000256" key="1">
    <source>
        <dbReference type="ARBA" id="ARBA00009903"/>
    </source>
</evidence>
<dbReference type="PROSITE" id="PS50011">
    <property type="entry name" value="PROTEIN_KINASE_DOM"/>
    <property type="match status" value="1"/>
</dbReference>
<evidence type="ECO:0000256" key="7">
    <source>
        <dbReference type="ARBA" id="ARBA00022840"/>
    </source>
</evidence>
<evidence type="ECO:0000259" key="13">
    <source>
        <dbReference type="PROSITE" id="PS50011"/>
    </source>
</evidence>
<accession>A0A2I0X9J6</accession>
<comment type="catalytic activity">
    <reaction evidence="8">
        <text>L-threonyl-[protein] + ATP = O-phospho-L-threonyl-[protein] + ADP + H(+)</text>
        <dbReference type="Rhea" id="RHEA:46608"/>
        <dbReference type="Rhea" id="RHEA-COMP:11060"/>
        <dbReference type="Rhea" id="RHEA-COMP:11605"/>
        <dbReference type="ChEBI" id="CHEBI:15378"/>
        <dbReference type="ChEBI" id="CHEBI:30013"/>
        <dbReference type="ChEBI" id="CHEBI:30616"/>
        <dbReference type="ChEBI" id="CHEBI:61977"/>
        <dbReference type="ChEBI" id="CHEBI:456216"/>
        <dbReference type="EC" id="2.7.11.1"/>
    </reaction>
</comment>
<feature type="domain" description="Protein kinase" evidence="13">
    <location>
        <begin position="438"/>
        <end position="774"/>
    </location>
</feature>
<keyword evidence="15" id="KW-1185">Reference proteome</keyword>
<keyword evidence="3" id="KW-0723">Serine/threonine-protein kinase</keyword>
<evidence type="ECO:0000256" key="2">
    <source>
        <dbReference type="ARBA" id="ARBA00012513"/>
    </source>
</evidence>
<keyword evidence="5" id="KW-0547">Nucleotide-binding</keyword>
<sequence>MICLINDHEGELDIGSDDRHQHRATIMLVVQESRYTKMGSAGAVSEIDEEVQEQVYHLSKCNKYISKLKEDESDESFLRLPGNDLTRRSAGALGPSRQKAVDLLKKCTLKKGVAIPHVYREEISEALTLKQALRRLCISHAAEMAAIKRLSLPHKSSSACDVETIKKLYASVVLHAKETVPSAEVRQNVMEPPVVPDRNDSYPSENMSNVCSAQNVEPSHCSATSIIGKELTESAESSSGVEVIRIKGKVLPKTFTFDYQVNAELSKVISMGSRLKKPVLKRKCFNRRNSKQAHDGKCRFVKSNETKISCSSPGKIKMSYLKDSVSPSCSNTNSDVPIKTTENNKGEDKLDADKASCNNDKPNGLKVIETCRSREKGECSQSSKSSIGDYSSSTTISDDRHHIITDRNGSRPHMSKDVKWIAVCNAAQKHVGLDLKNFFLHKKLGCGDIGTVYLAQLRGSDCLYALKVVDTEFLVSRKKLLRAQTEREILQMLDHPFLPTLYAHFTSDNLSCLVMEYCPGGDLHVLRQKQVGRFFSEPAARFYVAEVLLALEYLHLLGVIYRDLKPENVLIREDGHIMLTDFDLSLRCTVNPTLFRSSSLSKPETVKRRSVPCAEANCLDPLCLQPSWAPVACFRAHLSSTMPSNRKLKSDLAGQVFPLPQLVFEPTDARSNSFVGTHEYLAPEIIKGKGHGSSVDWWTYGIFLYELLFSKTPFKGSSNEETLTNAVIQTVKFPDSPSVSFHAKDLIRALLVKEPDSRLGSARGATEIKQHPFFEGINWALIRCSEPPETSRSHEARAPAVSSTSGERKCLDFRHTADHSEYETF</sequence>
<dbReference type="Proteomes" id="UP000233837">
    <property type="component" value="Unassembled WGS sequence"/>
</dbReference>
<keyword evidence="7" id="KW-0067">ATP-binding</keyword>
<evidence type="ECO:0000256" key="5">
    <source>
        <dbReference type="ARBA" id="ARBA00022741"/>
    </source>
</evidence>
<keyword evidence="4" id="KW-0808">Transferase</keyword>
<dbReference type="Gene3D" id="1.10.510.10">
    <property type="entry name" value="Transferase(Phosphotransferase) domain 1"/>
    <property type="match status" value="2"/>
</dbReference>
<feature type="compositionally biased region" description="Polar residues" evidence="12">
    <location>
        <begin position="327"/>
        <end position="341"/>
    </location>
</feature>
<dbReference type="SMART" id="SM00220">
    <property type="entry name" value="S_TKc"/>
    <property type="match status" value="1"/>
</dbReference>
<dbReference type="SUPFAM" id="SSF56112">
    <property type="entry name" value="Protein kinase-like (PK-like)"/>
    <property type="match status" value="1"/>
</dbReference>
<dbReference type="FunFam" id="3.30.200.20:FF:000753">
    <property type="entry name" value="Serine/Threonine Kinase"/>
    <property type="match status" value="1"/>
</dbReference>
<evidence type="ECO:0000256" key="9">
    <source>
        <dbReference type="ARBA" id="ARBA00048679"/>
    </source>
</evidence>
<dbReference type="FunFam" id="1.10.510.10:FF:000020">
    <property type="entry name" value="serine/threonine-protein kinase D6PK-like"/>
    <property type="match status" value="1"/>
</dbReference>
<evidence type="ECO:0000256" key="10">
    <source>
        <dbReference type="ARBA" id="ARBA00053984"/>
    </source>
</evidence>
<evidence type="ECO:0000256" key="6">
    <source>
        <dbReference type="ARBA" id="ARBA00022777"/>
    </source>
</evidence>
<dbReference type="PROSITE" id="PS00108">
    <property type="entry name" value="PROTEIN_KINASE_ST"/>
    <property type="match status" value="1"/>
</dbReference>
<gene>
    <name evidence="14" type="primary">KIPK</name>
    <name evidence="14" type="ORF">MA16_Dca024504</name>
</gene>
<keyword evidence="6 14" id="KW-0418">Kinase</keyword>
<feature type="compositionally biased region" description="Basic and acidic residues" evidence="12">
    <location>
        <begin position="342"/>
        <end position="354"/>
    </location>
</feature>
<dbReference type="FunFam" id="1.10.510.10:FF:000028">
    <property type="entry name" value="serine/threonine-protein kinase D6PK-like"/>
    <property type="match status" value="1"/>
</dbReference>
<dbReference type="EMBL" id="KZ502044">
    <property type="protein sequence ID" value="PKU84583.1"/>
    <property type="molecule type" value="Genomic_DNA"/>
</dbReference>
<dbReference type="EC" id="2.7.11.1" evidence="2"/>
<protein>
    <recommendedName>
        <fullName evidence="11">Protein kinase G11A</fullName>
        <ecNumber evidence="2">2.7.11.1</ecNumber>
    </recommendedName>
</protein>
<dbReference type="InterPro" id="IPR008271">
    <property type="entry name" value="Ser/Thr_kinase_AS"/>
</dbReference>
<dbReference type="Gene3D" id="3.30.200.20">
    <property type="entry name" value="Phosphorylase Kinase, domain 1"/>
    <property type="match status" value="1"/>
</dbReference>
<proteinExistence type="inferred from homology"/>
<dbReference type="InterPro" id="IPR011009">
    <property type="entry name" value="Kinase-like_dom_sf"/>
</dbReference>
<evidence type="ECO:0000256" key="12">
    <source>
        <dbReference type="SAM" id="MobiDB-lite"/>
    </source>
</evidence>
<comment type="catalytic activity">
    <reaction evidence="9">
        <text>L-seryl-[protein] + ATP = O-phospho-L-seryl-[protein] + ADP + H(+)</text>
        <dbReference type="Rhea" id="RHEA:17989"/>
        <dbReference type="Rhea" id="RHEA-COMP:9863"/>
        <dbReference type="Rhea" id="RHEA-COMP:11604"/>
        <dbReference type="ChEBI" id="CHEBI:15378"/>
        <dbReference type="ChEBI" id="CHEBI:29999"/>
        <dbReference type="ChEBI" id="CHEBI:30616"/>
        <dbReference type="ChEBI" id="CHEBI:83421"/>
        <dbReference type="ChEBI" id="CHEBI:456216"/>
        <dbReference type="EC" id="2.7.11.1"/>
    </reaction>
</comment>
<evidence type="ECO:0000256" key="11">
    <source>
        <dbReference type="ARBA" id="ARBA00074231"/>
    </source>
</evidence>
<feature type="region of interest" description="Disordered" evidence="12">
    <location>
        <begin position="327"/>
        <end position="357"/>
    </location>
</feature>
<evidence type="ECO:0000313" key="14">
    <source>
        <dbReference type="EMBL" id="PKU84583.1"/>
    </source>
</evidence>
<organism evidence="14 15">
    <name type="scientific">Dendrobium catenatum</name>
    <dbReference type="NCBI Taxonomy" id="906689"/>
    <lineage>
        <taxon>Eukaryota</taxon>
        <taxon>Viridiplantae</taxon>
        <taxon>Streptophyta</taxon>
        <taxon>Embryophyta</taxon>
        <taxon>Tracheophyta</taxon>
        <taxon>Spermatophyta</taxon>
        <taxon>Magnoliopsida</taxon>
        <taxon>Liliopsida</taxon>
        <taxon>Asparagales</taxon>
        <taxon>Orchidaceae</taxon>
        <taxon>Epidendroideae</taxon>
        <taxon>Malaxideae</taxon>
        <taxon>Dendrobiinae</taxon>
        <taxon>Dendrobium</taxon>
    </lineage>
</organism>
<dbReference type="InterPro" id="IPR000719">
    <property type="entry name" value="Prot_kinase_dom"/>
</dbReference>
<dbReference type="GO" id="GO:0004674">
    <property type="term" value="F:protein serine/threonine kinase activity"/>
    <property type="evidence" value="ECO:0007669"/>
    <property type="project" value="UniProtKB-KW"/>
</dbReference>
<dbReference type="Pfam" id="PF00069">
    <property type="entry name" value="Pkinase"/>
    <property type="match status" value="2"/>
</dbReference>
<comment type="function">
    <text evidence="10">May play a role in the regulation of metabolism and signal transduction processes.</text>
</comment>
<dbReference type="PANTHER" id="PTHR45637">
    <property type="entry name" value="FLIPPASE KINASE 1-RELATED"/>
    <property type="match status" value="1"/>
</dbReference>
<dbReference type="GO" id="GO:0005524">
    <property type="term" value="F:ATP binding"/>
    <property type="evidence" value="ECO:0007669"/>
    <property type="project" value="UniProtKB-KW"/>
</dbReference>
<evidence type="ECO:0000256" key="8">
    <source>
        <dbReference type="ARBA" id="ARBA00047899"/>
    </source>
</evidence>
<dbReference type="AlphaFoldDB" id="A0A2I0X9J6"/>
<reference evidence="14 15" key="2">
    <citation type="journal article" date="2017" name="Nature">
        <title>The Apostasia genome and the evolution of orchids.</title>
        <authorList>
            <person name="Zhang G.Q."/>
            <person name="Liu K.W."/>
            <person name="Li Z."/>
            <person name="Lohaus R."/>
            <person name="Hsiao Y.Y."/>
            <person name="Niu S.C."/>
            <person name="Wang J.Y."/>
            <person name="Lin Y.C."/>
            <person name="Xu Q."/>
            <person name="Chen L.J."/>
            <person name="Yoshida K."/>
            <person name="Fujiwara S."/>
            <person name="Wang Z.W."/>
            <person name="Zhang Y.Q."/>
            <person name="Mitsuda N."/>
            <person name="Wang M."/>
            <person name="Liu G.H."/>
            <person name="Pecoraro L."/>
            <person name="Huang H.X."/>
            <person name="Xiao X.J."/>
            <person name="Lin M."/>
            <person name="Wu X.Y."/>
            <person name="Wu W.L."/>
            <person name="Chen Y.Y."/>
            <person name="Chang S.B."/>
            <person name="Sakamoto S."/>
            <person name="Ohme-Takagi M."/>
            <person name="Yagi M."/>
            <person name="Zeng S.J."/>
            <person name="Shen C.Y."/>
            <person name="Yeh C.M."/>
            <person name="Luo Y.B."/>
            <person name="Tsai W.C."/>
            <person name="Van de Peer Y."/>
            <person name="Liu Z.J."/>
        </authorList>
    </citation>
    <scope>NUCLEOTIDE SEQUENCE [LARGE SCALE GENOMIC DNA]</scope>
    <source>
        <tissue evidence="14">The whole plant</tissue>
    </source>
</reference>
<evidence type="ECO:0000256" key="4">
    <source>
        <dbReference type="ARBA" id="ARBA00022679"/>
    </source>
</evidence>
<comment type="similarity">
    <text evidence="1">Belongs to the protein kinase superfamily. AGC Ser/Thr protein kinase family.</text>
</comment>
<reference evidence="14 15" key="1">
    <citation type="journal article" date="2016" name="Sci. Rep.">
        <title>The Dendrobium catenatum Lindl. genome sequence provides insights into polysaccharide synthase, floral development and adaptive evolution.</title>
        <authorList>
            <person name="Zhang G.Q."/>
            <person name="Xu Q."/>
            <person name="Bian C."/>
            <person name="Tsai W.C."/>
            <person name="Yeh C.M."/>
            <person name="Liu K.W."/>
            <person name="Yoshida K."/>
            <person name="Zhang L.S."/>
            <person name="Chang S.B."/>
            <person name="Chen F."/>
            <person name="Shi Y."/>
            <person name="Su Y.Y."/>
            <person name="Zhang Y.Q."/>
            <person name="Chen L.J."/>
            <person name="Yin Y."/>
            <person name="Lin M."/>
            <person name="Huang H."/>
            <person name="Deng H."/>
            <person name="Wang Z.W."/>
            <person name="Zhu S.L."/>
            <person name="Zhao X."/>
            <person name="Deng C."/>
            <person name="Niu S.C."/>
            <person name="Huang J."/>
            <person name="Wang M."/>
            <person name="Liu G.H."/>
            <person name="Yang H.J."/>
            <person name="Xiao X.J."/>
            <person name="Hsiao Y.Y."/>
            <person name="Wu W.L."/>
            <person name="Chen Y.Y."/>
            <person name="Mitsuda N."/>
            <person name="Ohme-Takagi M."/>
            <person name="Luo Y.B."/>
            <person name="Van de Peer Y."/>
            <person name="Liu Z.J."/>
        </authorList>
    </citation>
    <scope>NUCLEOTIDE SEQUENCE [LARGE SCALE GENOMIC DNA]</scope>
    <source>
        <tissue evidence="14">The whole plant</tissue>
    </source>
</reference>
<evidence type="ECO:0000313" key="15">
    <source>
        <dbReference type="Proteomes" id="UP000233837"/>
    </source>
</evidence>